<dbReference type="Proteomes" id="UP001189429">
    <property type="component" value="Unassembled WGS sequence"/>
</dbReference>
<proteinExistence type="predicted"/>
<sequence length="1128" mass="119498">MGVSGGAVQGRSGPSKLPRGCDIGKVDGWAVLTRAGLADRGEELNVERQRRGRDRCSDQDVSIHEMRCRIMHVLLTFDQLNARAELLEGSHLYLSTGKTRGYARISPSLPNFATDELREAESRLHLGQRGIEAAAHKLQAPAGLGELAALPGAARGALTNVLPAGTLGVGVGDGRLVCDRKMIPDIDEQPIAAILVDGVAIIGSKHDAAVSKLGPAFGALNKAAWQPRSGRAPPRPLAGTTKSRSFGQDEGVLLRGTHCKGPLKLSSGLRSARKNNNAAEHRRTRRQLRSSDMQKQGADDAAKPQESIAFSARAPNLQLADQRECQSAWRGGGTSFYDSCEPLARPGRPAWARRGSTQILGADCLVPGATDMIPHQRRHAAASHATAVERMSPKELQARLRRTSAQSTAGHSRRVRYLAELQKVDEMVAKRADNVEASIGAIFGIRLRPDLPPFLSQGPHAGPRPPATARAATARGAATAPAGAHPRPADLRRRFSGAPRLAMAARGWPASDGRQGRKAALHWPGFAEVLAAEWAVSPSPPPHKPAGAAGPAGGARHLFPRLPGAAADEDADDAPLVAAAGATAASAPARAQHAAPPPVRLAPILPACSAAAADCAAPCAAAAPTGGLFGALLRGGARAPAELGDVDFCVSDGSTKATMPPLPCWLRKRMVRAALQSRGAPRPTPRARPPSRSPFEAGWPDDRADREARRTKLQRMKEYCRSRPDTGSTRRPDTGSTGRPDSGPAGPLARQLSESSADLGAWPSTPPGTRRAGPAATAGLLRAPEALPVVVSVAAPAECGGRGARLPDLAGEHCDRPSAPELLTPGTSTCPSSARRRSKRASFAEEVGPADGAKSEPVQPGPADCAKSEPVRRMAARLTPVGSPGGQRRMCNKQLLRTSSSPSGFRAYSSRTSFRGGAATAQPKLPQQRPPWRRRRGESLAQRMQRHKHAAEGTPHNSMASGSPWGQGTIFKSDVKGANFRDRFRMSVHRPLSDDIGDTAAQKAAVRRRRSKMVQTTEADRHLEGEALWRSVFQKVQDDGQVHHDDLRSALELAGFRTPDQGWVDDVYYTIRPSPSTARSARTTSCSSSAHTPCGRSRPTSRLSGRPTRTGPTSWRGPSSATSSRVSA</sequence>
<accession>A0ABN9UYT3</accession>
<feature type="region of interest" description="Disordered" evidence="1">
    <location>
        <begin position="1074"/>
        <end position="1128"/>
    </location>
</feature>
<keyword evidence="3" id="KW-1185">Reference proteome</keyword>
<dbReference type="EMBL" id="CAUYUJ010016425">
    <property type="protein sequence ID" value="CAK0865192.1"/>
    <property type="molecule type" value="Genomic_DNA"/>
</dbReference>
<feature type="compositionally biased region" description="Basic and acidic residues" evidence="1">
    <location>
        <begin position="700"/>
        <end position="733"/>
    </location>
</feature>
<feature type="region of interest" description="Disordered" evidence="1">
    <location>
        <begin position="799"/>
        <end position="968"/>
    </location>
</feature>
<feature type="compositionally biased region" description="Polar residues" evidence="1">
    <location>
        <begin position="955"/>
        <end position="966"/>
    </location>
</feature>
<reference evidence="2" key="1">
    <citation type="submission" date="2023-10" db="EMBL/GenBank/DDBJ databases">
        <authorList>
            <person name="Chen Y."/>
            <person name="Shah S."/>
            <person name="Dougan E. K."/>
            <person name="Thang M."/>
            <person name="Chan C."/>
        </authorList>
    </citation>
    <scope>NUCLEOTIDE SEQUENCE [LARGE SCALE GENOMIC DNA]</scope>
</reference>
<feature type="region of interest" description="Disordered" evidence="1">
    <location>
        <begin position="676"/>
        <end position="774"/>
    </location>
</feature>
<feature type="compositionally biased region" description="Low complexity" evidence="1">
    <location>
        <begin position="1074"/>
        <end position="1090"/>
    </location>
</feature>
<comment type="caution">
    <text evidence="2">The sequence shown here is derived from an EMBL/GenBank/DDBJ whole genome shotgun (WGS) entry which is preliminary data.</text>
</comment>
<protein>
    <submittedName>
        <fullName evidence="2">Uncharacterized protein</fullName>
    </submittedName>
</protein>
<feature type="region of interest" description="Disordered" evidence="1">
    <location>
        <begin position="225"/>
        <end position="251"/>
    </location>
</feature>
<feature type="region of interest" description="Disordered" evidence="1">
    <location>
        <begin position="454"/>
        <end position="491"/>
    </location>
</feature>
<feature type="compositionally biased region" description="Low complexity" evidence="1">
    <location>
        <begin position="467"/>
        <end position="486"/>
    </location>
</feature>
<feature type="region of interest" description="Disordered" evidence="1">
    <location>
        <begin position="263"/>
        <end position="305"/>
    </location>
</feature>
<name>A0ABN9UYT3_9DINO</name>
<evidence type="ECO:0000313" key="2">
    <source>
        <dbReference type="EMBL" id="CAK0865192.1"/>
    </source>
</evidence>
<evidence type="ECO:0000256" key="1">
    <source>
        <dbReference type="SAM" id="MobiDB-lite"/>
    </source>
</evidence>
<organism evidence="2 3">
    <name type="scientific">Prorocentrum cordatum</name>
    <dbReference type="NCBI Taxonomy" id="2364126"/>
    <lineage>
        <taxon>Eukaryota</taxon>
        <taxon>Sar</taxon>
        <taxon>Alveolata</taxon>
        <taxon>Dinophyceae</taxon>
        <taxon>Prorocentrales</taxon>
        <taxon>Prorocentraceae</taxon>
        <taxon>Prorocentrum</taxon>
    </lineage>
</organism>
<gene>
    <name evidence="2" type="ORF">PCOR1329_LOCUS52777</name>
</gene>
<feature type="compositionally biased region" description="Polar residues" evidence="1">
    <location>
        <begin position="895"/>
        <end position="913"/>
    </location>
</feature>
<feature type="compositionally biased region" description="Polar residues" evidence="1">
    <location>
        <begin position="1110"/>
        <end position="1128"/>
    </location>
</feature>
<evidence type="ECO:0000313" key="3">
    <source>
        <dbReference type="Proteomes" id="UP001189429"/>
    </source>
</evidence>
<feature type="compositionally biased region" description="Pro residues" evidence="1">
    <location>
        <begin position="682"/>
        <end position="692"/>
    </location>
</feature>